<evidence type="ECO:0000313" key="1">
    <source>
        <dbReference type="EMBL" id="KAF8790416.1"/>
    </source>
</evidence>
<protein>
    <submittedName>
        <fullName evidence="1">Uncharacterized protein</fullName>
    </submittedName>
</protein>
<name>A0A8T0FHG4_ARGBR</name>
<gene>
    <name evidence="1" type="ORF">HNY73_005439</name>
</gene>
<dbReference type="EMBL" id="JABXBU010000011">
    <property type="protein sequence ID" value="KAF8790416.1"/>
    <property type="molecule type" value="Genomic_DNA"/>
</dbReference>
<dbReference type="Proteomes" id="UP000807504">
    <property type="component" value="Unassembled WGS sequence"/>
</dbReference>
<comment type="caution">
    <text evidence="1">The sequence shown here is derived from an EMBL/GenBank/DDBJ whole genome shotgun (WGS) entry which is preliminary data.</text>
</comment>
<proteinExistence type="predicted"/>
<reference evidence="1" key="2">
    <citation type="submission" date="2020-06" db="EMBL/GenBank/DDBJ databases">
        <authorList>
            <person name="Sheffer M."/>
        </authorList>
    </citation>
    <scope>NUCLEOTIDE SEQUENCE</scope>
</reference>
<dbReference type="AlphaFoldDB" id="A0A8T0FHG4"/>
<sequence length="68" mass="7919">MRADSFFRIDLPATAHCHHHLPTTDAKHRQGTHFVANTLRVGSSRKTARFRIKQQQLEQTHVPLFLLF</sequence>
<accession>A0A8T0FHG4</accession>
<organism evidence="1 2">
    <name type="scientific">Argiope bruennichi</name>
    <name type="common">Wasp spider</name>
    <name type="synonym">Aranea bruennichi</name>
    <dbReference type="NCBI Taxonomy" id="94029"/>
    <lineage>
        <taxon>Eukaryota</taxon>
        <taxon>Metazoa</taxon>
        <taxon>Ecdysozoa</taxon>
        <taxon>Arthropoda</taxon>
        <taxon>Chelicerata</taxon>
        <taxon>Arachnida</taxon>
        <taxon>Araneae</taxon>
        <taxon>Araneomorphae</taxon>
        <taxon>Entelegynae</taxon>
        <taxon>Araneoidea</taxon>
        <taxon>Araneidae</taxon>
        <taxon>Argiope</taxon>
    </lineage>
</organism>
<reference evidence="1" key="1">
    <citation type="journal article" date="2020" name="bioRxiv">
        <title>Chromosome-level reference genome of the European wasp spider Argiope bruennichi: a resource for studies on range expansion and evolutionary adaptation.</title>
        <authorList>
            <person name="Sheffer M.M."/>
            <person name="Hoppe A."/>
            <person name="Krehenwinkel H."/>
            <person name="Uhl G."/>
            <person name="Kuss A.W."/>
            <person name="Jensen L."/>
            <person name="Jensen C."/>
            <person name="Gillespie R.G."/>
            <person name="Hoff K.J."/>
            <person name="Prost S."/>
        </authorList>
    </citation>
    <scope>NUCLEOTIDE SEQUENCE</scope>
</reference>
<keyword evidence="2" id="KW-1185">Reference proteome</keyword>
<evidence type="ECO:0000313" key="2">
    <source>
        <dbReference type="Proteomes" id="UP000807504"/>
    </source>
</evidence>